<reference evidence="1 2" key="2">
    <citation type="journal article" date="2015" name="Viruses">
        <title>Isolation and Genome Characterization of the Virulent Staphylococcus aureus Bacteriophage SA97.</title>
        <authorList>
            <person name="Chang Y."/>
            <person name="Shin H."/>
            <person name="Lee J.H."/>
            <person name="Park C.J."/>
            <person name="Paik S.Y."/>
            <person name="Ryu S."/>
        </authorList>
    </citation>
    <scope>NUCLEOTIDE SEQUENCE [LARGE SCALE GENOMIC DNA]</scope>
</reference>
<dbReference type="Pfam" id="PF07352">
    <property type="entry name" value="Phage_Mu_Gam"/>
    <property type="match status" value="1"/>
</dbReference>
<keyword evidence="2" id="KW-1185">Reference proteome</keyword>
<name>A0A0F6N4M6_9CAUD</name>
<dbReference type="RefSeq" id="YP_009218462.1">
    <property type="nucleotide sequence ID" value="NC_029010.1"/>
</dbReference>
<reference evidence="2" key="1">
    <citation type="submission" date="2014-04" db="EMBL/GenBank/DDBJ databases">
        <title>Complete genome sequence of Staphylococcus aureus bacteriophage SA97.</title>
        <authorList>
            <person name="Chang Y."/>
            <person name="Ryu S."/>
        </authorList>
    </citation>
    <scope>NUCLEOTIDE SEQUENCE [LARGE SCALE GENOMIC DNA]</scope>
</reference>
<dbReference type="EMBL" id="KJ716334">
    <property type="protein sequence ID" value="AHZ95710.1"/>
    <property type="molecule type" value="Genomic_DNA"/>
</dbReference>
<dbReference type="SUPFAM" id="SSF161266">
    <property type="entry name" value="Gam-like"/>
    <property type="match status" value="1"/>
</dbReference>
<dbReference type="InterPro" id="IPR009859">
    <property type="entry name" value="Gam-like"/>
</dbReference>
<sequence length="178" mass="20659">MNELQERELETFEQDDRFKVTDLDSANWVFKKLDAITTKENEINELANKEIERINEWKDKEVEKLQSGKEYLQSLVIEYFRIQKEQDSKFKLNTPYGKVTARKGSKVIQVSNEQEVIKQLEQRGFDNYVKVTKKLSQSDIKKDFNVTENGTLIDANGEVLEGASIVEKPTSYTVKVGE</sequence>
<dbReference type="OrthoDB" id="10137at10239"/>
<protein>
    <submittedName>
        <fullName evidence="1">Uncharacterized protein</fullName>
    </submittedName>
</protein>
<gene>
    <name evidence="1" type="ORF">SA97_052</name>
</gene>
<dbReference type="InterPro" id="IPR009951">
    <property type="entry name" value="Host-nuc_inhib_Gam"/>
</dbReference>
<dbReference type="Proteomes" id="UP000033809">
    <property type="component" value="Segment"/>
</dbReference>
<dbReference type="KEGG" id="vg:26644621"/>
<evidence type="ECO:0000313" key="1">
    <source>
        <dbReference type="EMBL" id="AHZ95710.1"/>
    </source>
</evidence>
<dbReference type="GeneID" id="26644621"/>
<accession>A0A0F6N4M6</accession>
<proteinExistence type="predicted"/>
<dbReference type="GO" id="GO:0003690">
    <property type="term" value="F:double-stranded DNA binding"/>
    <property type="evidence" value="ECO:0007669"/>
    <property type="project" value="InterPro"/>
</dbReference>
<organism evidence="1 2">
    <name type="scientific">Staphylococcus phage SA97</name>
    <dbReference type="NCBI Taxonomy" id="1498171"/>
    <lineage>
        <taxon>Viruses</taxon>
        <taxon>Duplodnaviria</taxon>
        <taxon>Heunggongvirae</taxon>
        <taxon>Uroviricota</taxon>
        <taxon>Caudoviricetes</taxon>
        <taxon>Azeredovirinae</taxon>
        <taxon>Dubowvirus</taxon>
        <taxon>Dubowvirus SA97</taxon>
    </lineage>
</organism>
<dbReference type="GO" id="GO:0042262">
    <property type="term" value="P:DNA protection"/>
    <property type="evidence" value="ECO:0007669"/>
    <property type="project" value="InterPro"/>
</dbReference>
<dbReference type="PIRSF" id="PIRSF015195">
    <property type="entry name" value="DUF1417"/>
    <property type="match status" value="1"/>
</dbReference>
<evidence type="ECO:0000313" key="2">
    <source>
        <dbReference type="Proteomes" id="UP000033809"/>
    </source>
</evidence>